<proteinExistence type="predicted"/>
<dbReference type="Proteomes" id="UP000321798">
    <property type="component" value="Unassembled WGS sequence"/>
</dbReference>
<dbReference type="GO" id="GO:0016020">
    <property type="term" value="C:membrane"/>
    <property type="evidence" value="ECO:0007669"/>
    <property type="project" value="InterPro"/>
</dbReference>
<keyword evidence="3 6" id="KW-0812">Transmembrane</keyword>
<dbReference type="OrthoDB" id="5191841at2"/>
<gene>
    <name evidence="7" type="ORF">CSO01_23730</name>
</gene>
<name>A0A512PEP8_9CELL</name>
<sequence length="160" mass="17051">MEGPLLVLRVLLALVCVVGIIWYAGRRLGGQAQARRASHEPSVRLVGRQTIGRHNGVAVLAVGTRRILVGYGDTQVTMLTELDPVEEEAPAAQATLVPAPHPSPEDAVDGLPVSVPDDARALVTVPVGAVVAPSPLQGSLLAPSTWRQAWHVMQERTVRR</sequence>
<reference evidence="7 8" key="1">
    <citation type="submission" date="2019-07" db="EMBL/GenBank/DDBJ databases">
        <title>Whole genome shotgun sequence of Cellulomonas soli NBRC 109434.</title>
        <authorList>
            <person name="Hosoyama A."/>
            <person name="Uohara A."/>
            <person name="Ohji S."/>
            <person name="Ichikawa N."/>
        </authorList>
    </citation>
    <scope>NUCLEOTIDE SEQUENCE [LARGE SCALE GENOMIC DNA]</scope>
    <source>
        <strain evidence="7 8">NBRC 109434</strain>
    </source>
</reference>
<dbReference type="RefSeq" id="WP_146953426.1">
    <property type="nucleotide sequence ID" value="NZ_BAABBJ010000001.1"/>
</dbReference>
<dbReference type="InterPro" id="IPR022781">
    <property type="entry name" value="Flagellar_biosynth_FliO"/>
</dbReference>
<keyword evidence="4 6" id="KW-1133">Transmembrane helix</keyword>
<feature type="transmembrane region" description="Helical" evidence="6">
    <location>
        <begin position="6"/>
        <end position="25"/>
    </location>
</feature>
<comment type="subcellular location">
    <subcellularLocation>
        <location evidence="1">Cell membrane</location>
    </subcellularLocation>
</comment>
<organism evidence="7 8">
    <name type="scientific">Cellulomonas soli</name>
    <dbReference type="NCBI Taxonomy" id="931535"/>
    <lineage>
        <taxon>Bacteria</taxon>
        <taxon>Bacillati</taxon>
        <taxon>Actinomycetota</taxon>
        <taxon>Actinomycetes</taxon>
        <taxon>Micrococcales</taxon>
        <taxon>Cellulomonadaceae</taxon>
        <taxon>Cellulomonas</taxon>
    </lineage>
</organism>
<evidence type="ECO:0008006" key="9">
    <source>
        <dbReference type="Google" id="ProtNLM"/>
    </source>
</evidence>
<dbReference type="AlphaFoldDB" id="A0A512PEP8"/>
<keyword evidence="5 6" id="KW-0472">Membrane</keyword>
<evidence type="ECO:0000256" key="3">
    <source>
        <dbReference type="ARBA" id="ARBA00022692"/>
    </source>
</evidence>
<evidence type="ECO:0000256" key="4">
    <source>
        <dbReference type="ARBA" id="ARBA00022989"/>
    </source>
</evidence>
<evidence type="ECO:0000256" key="1">
    <source>
        <dbReference type="ARBA" id="ARBA00004236"/>
    </source>
</evidence>
<keyword evidence="8" id="KW-1185">Reference proteome</keyword>
<evidence type="ECO:0000256" key="5">
    <source>
        <dbReference type="ARBA" id="ARBA00023136"/>
    </source>
</evidence>
<protein>
    <recommendedName>
        <fullName evidence="9">Flagellar protein</fullName>
    </recommendedName>
</protein>
<comment type="caution">
    <text evidence="7">The sequence shown here is derived from an EMBL/GenBank/DDBJ whole genome shotgun (WGS) entry which is preliminary data.</text>
</comment>
<evidence type="ECO:0000313" key="8">
    <source>
        <dbReference type="Proteomes" id="UP000321798"/>
    </source>
</evidence>
<keyword evidence="2" id="KW-1003">Cell membrane</keyword>
<evidence type="ECO:0000256" key="6">
    <source>
        <dbReference type="SAM" id="Phobius"/>
    </source>
</evidence>
<evidence type="ECO:0000313" key="7">
    <source>
        <dbReference type="EMBL" id="GEP69658.1"/>
    </source>
</evidence>
<evidence type="ECO:0000256" key="2">
    <source>
        <dbReference type="ARBA" id="ARBA00022475"/>
    </source>
</evidence>
<accession>A0A512PEP8</accession>
<dbReference type="EMBL" id="BKAL01000008">
    <property type="protein sequence ID" value="GEP69658.1"/>
    <property type="molecule type" value="Genomic_DNA"/>
</dbReference>
<dbReference type="Pfam" id="PF04347">
    <property type="entry name" value="FliO"/>
    <property type="match status" value="1"/>
</dbReference>
<dbReference type="GO" id="GO:0044781">
    <property type="term" value="P:bacterial-type flagellum organization"/>
    <property type="evidence" value="ECO:0007669"/>
    <property type="project" value="InterPro"/>
</dbReference>